<dbReference type="KEGG" id="shun:DWB77_03332"/>
<dbReference type="EMBL" id="CP032698">
    <property type="protein sequence ID" value="AYG81190.1"/>
    <property type="molecule type" value="Genomic_DNA"/>
</dbReference>
<protein>
    <recommendedName>
        <fullName evidence="4">Virginiamycin B lyase</fullName>
    </recommendedName>
</protein>
<gene>
    <name evidence="2" type="ORF">DWB77_03332</name>
</gene>
<reference evidence="2 3" key="1">
    <citation type="submission" date="2018-10" db="EMBL/GenBank/DDBJ databases">
        <title>Relationship between Morphology and Antimicrobial Activity in Streptomyces.</title>
        <authorList>
            <person name="Kang H.J."/>
            <person name="Kim S.B."/>
        </authorList>
    </citation>
    <scope>NUCLEOTIDE SEQUENCE [LARGE SCALE GENOMIC DNA]</scope>
    <source>
        <strain evidence="2 3">BH38</strain>
    </source>
</reference>
<dbReference type="InterPro" id="IPR015943">
    <property type="entry name" value="WD40/YVTN_repeat-like_dom_sf"/>
</dbReference>
<accession>A0A387HK05</accession>
<dbReference type="PROSITE" id="PS51257">
    <property type="entry name" value="PROKAR_LIPOPROTEIN"/>
    <property type="match status" value="1"/>
</dbReference>
<organism evidence="2 3">
    <name type="scientific">Streptomyces hundungensis</name>
    <dbReference type="NCBI Taxonomy" id="1077946"/>
    <lineage>
        <taxon>Bacteria</taxon>
        <taxon>Bacillati</taxon>
        <taxon>Actinomycetota</taxon>
        <taxon>Actinomycetes</taxon>
        <taxon>Kitasatosporales</taxon>
        <taxon>Streptomycetaceae</taxon>
        <taxon>Streptomyces</taxon>
    </lineage>
</organism>
<keyword evidence="3" id="KW-1185">Reference proteome</keyword>
<name>A0A387HK05_9ACTN</name>
<dbReference type="Gene3D" id="2.130.10.10">
    <property type="entry name" value="YVTN repeat-like/Quinoprotein amine dehydrogenase"/>
    <property type="match status" value="1"/>
</dbReference>
<evidence type="ECO:0000313" key="3">
    <source>
        <dbReference type="Proteomes" id="UP000271554"/>
    </source>
</evidence>
<evidence type="ECO:0008006" key="4">
    <source>
        <dbReference type="Google" id="ProtNLM"/>
    </source>
</evidence>
<feature type="chain" id="PRO_5017431234" description="Virginiamycin B lyase" evidence="1">
    <location>
        <begin position="28"/>
        <end position="343"/>
    </location>
</feature>
<proteinExistence type="predicted"/>
<dbReference type="Proteomes" id="UP000271554">
    <property type="component" value="Chromosome"/>
</dbReference>
<sequence length="343" mass="35908">MVNRNRARSAVLAATAAVLVLSLGSCSDDQNEDSARIPVAEPGKVAAFALGELSTTYDLDHTAVNESGHITSDKAGNIYLASDSNSPLMPILRMTPEGKVSQFTKIKESHSDSGFTAAPDGSLVTGGGDGLWRVSSKGTVTSLESQRRFKLPNPIGIRPDGTVVVIDGESVWSLKDGQAAELLTFPANQGRVRGAVAPDGTIYLSNSRLDNLRVLAPGSPPRTLTIQGDLPGAGKPLSEMAIMQMTPATDGGVYAKVQWDPQKGGGGFVYIVHIAPSGTLTAMARASEQGKSCAAGEQYAALDNPCVMPWFLARSGDQVLALGDIYDPERKPSPALAIHAPRG</sequence>
<evidence type="ECO:0000313" key="2">
    <source>
        <dbReference type="EMBL" id="AYG81190.1"/>
    </source>
</evidence>
<feature type="signal peptide" evidence="1">
    <location>
        <begin position="1"/>
        <end position="27"/>
    </location>
</feature>
<evidence type="ECO:0000256" key="1">
    <source>
        <dbReference type="SAM" id="SignalP"/>
    </source>
</evidence>
<keyword evidence="1" id="KW-0732">Signal</keyword>
<dbReference type="SUPFAM" id="SSF63829">
    <property type="entry name" value="Calcium-dependent phosphotriesterase"/>
    <property type="match status" value="1"/>
</dbReference>
<dbReference type="AlphaFoldDB" id="A0A387HK05"/>